<dbReference type="SUPFAM" id="SSF52218">
    <property type="entry name" value="Flavoproteins"/>
    <property type="match status" value="1"/>
</dbReference>
<sequence>MTTSHELASPSRRAILAAPLVLPAVVGGTSSGSALARPGPASDTLVAFYSRTGNTRVIAGQIRRARGADLFEIRTVEPYPEDYERTVEQARRETEASFEPALATDALDIARYRTIYLGFPIWGQTAPPAIRSFLKAHAWAGKTIRPFVTHGGYGLGTSMAVLASHSRGALRAPPFAIEADQERRTLSRVTDWLGAA</sequence>
<dbReference type="PANTHER" id="PTHR39201:SF1">
    <property type="entry name" value="FLAVODOXIN-LIKE DOMAIN-CONTAINING PROTEIN"/>
    <property type="match status" value="1"/>
</dbReference>
<dbReference type="Gene3D" id="3.40.50.360">
    <property type="match status" value="1"/>
</dbReference>
<dbReference type="PATRIC" id="fig|1526658.3.peg.3005"/>
<dbReference type="InterPro" id="IPR029039">
    <property type="entry name" value="Flavoprotein-like_sf"/>
</dbReference>
<evidence type="ECO:0000313" key="4">
    <source>
        <dbReference type="EMBL" id="KPH77797.1"/>
    </source>
</evidence>
<dbReference type="Proteomes" id="UP000037822">
    <property type="component" value="Unassembled WGS sequence"/>
</dbReference>
<dbReference type="Pfam" id="PF12682">
    <property type="entry name" value="Flavodoxin_4"/>
    <property type="match status" value="1"/>
</dbReference>
<comment type="caution">
    <text evidence="4">The sequence shown here is derived from an EMBL/GenBank/DDBJ whole genome shotgun (WGS) entry which is preliminary data.</text>
</comment>
<feature type="domain" description="Flavodoxin-like" evidence="3">
    <location>
        <begin position="44"/>
        <end position="163"/>
    </location>
</feature>
<dbReference type="RefSeq" id="WP_054211148.1">
    <property type="nucleotide sequence ID" value="NZ_LGSZ01000057.1"/>
</dbReference>
<dbReference type="PANTHER" id="PTHR39201">
    <property type="entry name" value="EXPORTED PROTEIN-RELATED"/>
    <property type="match status" value="1"/>
</dbReference>
<keyword evidence="1" id="KW-0285">Flavoprotein</keyword>
<accession>A0A0N1N0V9</accession>
<evidence type="ECO:0000256" key="1">
    <source>
        <dbReference type="ARBA" id="ARBA00022630"/>
    </source>
</evidence>
<evidence type="ECO:0000256" key="2">
    <source>
        <dbReference type="ARBA" id="ARBA00022643"/>
    </source>
</evidence>
<keyword evidence="2" id="KW-0288">FMN</keyword>
<name>A0A0N1N0V9_9HYPH</name>
<reference evidence="4 5" key="1">
    <citation type="submission" date="2015-07" db="EMBL/GenBank/DDBJ databases">
        <title>Whole genome sequencing of Bosea vaviloviae isolated from cave pool.</title>
        <authorList>
            <person name="Tan N.E.H."/>
            <person name="Lee Y.P."/>
            <person name="Gan H.M."/>
            <person name="Barton H."/>
            <person name="Savka M.A."/>
        </authorList>
    </citation>
    <scope>NUCLEOTIDE SEQUENCE [LARGE SCALE GENOMIC DNA]</scope>
    <source>
        <strain evidence="4 5">SD260</strain>
    </source>
</reference>
<dbReference type="EMBL" id="LGSZ01000057">
    <property type="protein sequence ID" value="KPH77797.1"/>
    <property type="molecule type" value="Genomic_DNA"/>
</dbReference>
<dbReference type="GO" id="GO:0010181">
    <property type="term" value="F:FMN binding"/>
    <property type="evidence" value="ECO:0007669"/>
    <property type="project" value="InterPro"/>
</dbReference>
<evidence type="ECO:0000259" key="3">
    <source>
        <dbReference type="Pfam" id="PF12682"/>
    </source>
</evidence>
<dbReference type="InterPro" id="IPR008254">
    <property type="entry name" value="Flavodoxin/NO_synth"/>
</dbReference>
<keyword evidence="5" id="KW-1185">Reference proteome</keyword>
<protein>
    <submittedName>
        <fullName evidence="4">Flavodoxin</fullName>
    </submittedName>
</protein>
<proteinExistence type="predicted"/>
<organism evidence="4 5">
    <name type="scientific">Bosea vaviloviae</name>
    <dbReference type="NCBI Taxonomy" id="1526658"/>
    <lineage>
        <taxon>Bacteria</taxon>
        <taxon>Pseudomonadati</taxon>
        <taxon>Pseudomonadota</taxon>
        <taxon>Alphaproteobacteria</taxon>
        <taxon>Hyphomicrobiales</taxon>
        <taxon>Boseaceae</taxon>
        <taxon>Bosea</taxon>
    </lineage>
</organism>
<gene>
    <name evidence="4" type="ORF">AE618_21675</name>
</gene>
<evidence type="ECO:0000313" key="5">
    <source>
        <dbReference type="Proteomes" id="UP000037822"/>
    </source>
</evidence>
<dbReference type="AlphaFoldDB" id="A0A0N1N0V9"/>